<protein>
    <submittedName>
        <fullName evidence="1">Uncharacterized protein</fullName>
    </submittedName>
</protein>
<dbReference type="RefSeq" id="WP_193869374.1">
    <property type="nucleotide sequence ID" value="NZ_JADEWU010000021.1"/>
</dbReference>
<dbReference type="EMBL" id="JADEWU010000021">
    <property type="protein sequence ID" value="MBE9143843.1"/>
    <property type="molecule type" value="Genomic_DNA"/>
</dbReference>
<organism evidence="1 2">
    <name type="scientific">Planktothrix mougeotii LEGE 06226</name>
    <dbReference type="NCBI Taxonomy" id="1828728"/>
    <lineage>
        <taxon>Bacteria</taxon>
        <taxon>Bacillati</taxon>
        <taxon>Cyanobacteriota</taxon>
        <taxon>Cyanophyceae</taxon>
        <taxon>Oscillatoriophycideae</taxon>
        <taxon>Oscillatoriales</taxon>
        <taxon>Microcoleaceae</taxon>
        <taxon>Planktothrix</taxon>
    </lineage>
</organism>
<keyword evidence="2" id="KW-1185">Reference proteome</keyword>
<name>A0ABR9UBL4_9CYAN</name>
<gene>
    <name evidence="1" type="ORF">IQ236_11505</name>
</gene>
<proteinExistence type="predicted"/>
<sequence length="145" mass="16337">MKDSEVEILTAFFAVLTQQSEPLPADFVVQLNEISETLNISQLYKLITNSSLRENYHIAYKRLGSKSSFRNLGLDVIPNHKSEVENTTCTEVENLASRIPEQNLDKILHQIETRLHENESLGKKILGDINPIEAAKTLLFLTSGI</sequence>
<evidence type="ECO:0000313" key="2">
    <source>
        <dbReference type="Proteomes" id="UP000640725"/>
    </source>
</evidence>
<evidence type="ECO:0000313" key="1">
    <source>
        <dbReference type="EMBL" id="MBE9143843.1"/>
    </source>
</evidence>
<accession>A0ABR9UBL4</accession>
<reference evidence="1 2" key="1">
    <citation type="submission" date="2020-10" db="EMBL/GenBank/DDBJ databases">
        <authorList>
            <person name="Castelo-Branco R."/>
            <person name="Eusebio N."/>
            <person name="Adriana R."/>
            <person name="Vieira A."/>
            <person name="Brugerolle De Fraissinette N."/>
            <person name="Rezende De Castro R."/>
            <person name="Schneider M.P."/>
            <person name="Vasconcelos V."/>
            <person name="Leao P.N."/>
        </authorList>
    </citation>
    <scope>NUCLEOTIDE SEQUENCE [LARGE SCALE GENOMIC DNA]</scope>
    <source>
        <strain evidence="1 2">LEGE 06226</strain>
    </source>
</reference>
<dbReference type="Proteomes" id="UP000640725">
    <property type="component" value="Unassembled WGS sequence"/>
</dbReference>
<comment type="caution">
    <text evidence="1">The sequence shown here is derived from an EMBL/GenBank/DDBJ whole genome shotgun (WGS) entry which is preliminary data.</text>
</comment>